<sequence length="245" mass="27136">MSLEVVVDDERMATRELALQAPLQTGLQFTLVLEIPLQNPAPNARKLPRVPSPGPTVVQLRDELQRGIDGFSQVWTAGLLIPYFFGLSTIVTPCEEEAWVLVLEFIPGLTVNGVADSASISNIRNFCALGVDAVREFVRGGWTLRDIRPPNFILTGTPGAWAVVIVDLFLSMPIKSTADRELRASNQARSFFYKFVFCVHDVDDDIYNWAEKNLPRLVWSFPTPPDSGDEEEQAVDSESVGSDKA</sequence>
<dbReference type="EMBL" id="JARJLG010000055">
    <property type="protein sequence ID" value="KAJ7758530.1"/>
    <property type="molecule type" value="Genomic_DNA"/>
</dbReference>
<dbReference type="AlphaFoldDB" id="A0AAD7J7N8"/>
<dbReference type="Proteomes" id="UP001215280">
    <property type="component" value="Unassembled WGS sequence"/>
</dbReference>
<feature type="region of interest" description="Disordered" evidence="1">
    <location>
        <begin position="221"/>
        <end position="245"/>
    </location>
</feature>
<evidence type="ECO:0000313" key="2">
    <source>
        <dbReference type="EMBL" id="KAJ7758530.1"/>
    </source>
</evidence>
<protein>
    <recommendedName>
        <fullName evidence="4">Protein kinase domain-containing protein</fullName>
    </recommendedName>
</protein>
<accession>A0AAD7J7N8</accession>
<reference evidence="2" key="1">
    <citation type="submission" date="2023-03" db="EMBL/GenBank/DDBJ databases">
        <title>Massive genome expansion in bonnet fungi (Mycena s.s.) driven by repeated elements and novel gene families across ecological guilds.</title>
        <authorList>
            <consortium name="Lawrence Berkeley National Laboratory"/>
            <person name="Harder C.B."/>
            <person name="Miyauchi S."/>
            <person name="Viragh M."/>
            <person name="Kuo A."/>
            <person name="Thoen E."/>
            <person name="Andreopoulos B."/>
            <person name="Lu D."/>
            <person name="Skrede I."/>
            <person name="Drula E."/>
            <person name="Henrissat B."/>
            <person name="Morin E."/>
            <person name="Kohler A."/>
            <person name="Barry K."/>
            <person name="LaButti K."/>
            <person name="Morin E."/>
            <person name="Salamov A."/>
            <person name="Lipzen A."/>
            <person name="Mereny Z."/>
            <person name="Hegedus B."/>
            <person name="Baldrian P."/>
            <person name="Stursova M."/>
            <person name="Weitz H."/>
            <person name="Taylor A."/>
            <person name="Grigoriev I.V."/>
            <person name="Nagy L.G."/>
            <person name="Martin F."/>
            <person name="Kauserud H."/>
        </authorList>
    </citation>
    <scope>NUCLEOTIDE SEQUENCE</scope>
    <source>
        <strain evidence="2">CBHHK188m</strain>
    </source>
</reference>
<keyword evidence="3" id="KW-1185">Reference proteome</keyword>
<evidence type="ECO:0000256" key="1">
    <source>
        <dbReference type="SAM" id="MobiDB-lite"/>
    </source>
</evidence>
<organism evidence="2 3">
    <name type="scientific">Mycena maculata</name>
    <dbReference type="NCBI Taxonomy" id="230809"/>
    <lineage>
        <taxon>Eukaryota</taxon>
        <taxon>Fungi</taxon>
        <taxon>Dikarya</taxon>
        <taxon>Basidiomycota</taxon>
        <taxon>Agaricomycotina</taxon>
        <taxon>Agaricomycetes</taxon>
        <taxon>Agaricomycetidae</taxon>
        <taxon>Agaricales</taxon>
        <taxon>Marasmiineae</taxon>
        <taxon>Mycenaceae</taxon>
        <taxon>Mycena</taxon>
    </lineage>
</organism>
<comment type="caution">
    <text evidence="2">The sequence shown here is derived from an EMBL/GenBank/DDBJ whole genome shotgun (WGS) entry which is preliminary data.</text>
</comment>
<evidence type="ECO:0008006" key="4">
    <source>
        <dbReference type="Google" id="ProtNLM"/>
    </source>
</evidence>
<name>A0AAD7J7N8_9AGAR</name>
<evidence type="ECO:0000313" key="3">
    <source>
        <dbReference type="Proteomes" id="UP001215280"/>
    </source>
</evidence>
<gene>
    <name evidence="2" type="ORF">DFH07DRAFT_1060394</name>
</gene>
<proteinExistence type="predicted"/>